<dbReference type="EMBL" id="CP053418">
    <property type="protein sequence ID" value="QJW83397.1"/>
    <property type="molecule type" value="Genomic_DNA"/>
</dbReference>
<protein>
    <submittedName>
        <fullName evidence="3">PAS domain-containing protein</fullName>
    </submittedName>
</protein>
<dbReference type="InterPro" id="IPR013656">
    <property type="entry name" value="PAS_4"/>
</dbReference>
<evidence type="ECO:0000313" key="3">
    <source>
        <dbReference type="EMBL" id="QJW83397.1"/>
    </source>
</evidence>
<dbReference type="Gene3D" id="3.30.450.20">
    <property type="entry name" value="PAS domain"/>
    <property type="match status" value="2"/>
</dbReference>
<proteinExistence type="predicted"/>
<dbReference type="NCBIfam" id="TIGR00229">
    <property type="entry name" value="sensory_box"/>
    <property type="match status" value="1"/>
</dbReference>
<evidence type="ECO:0000259" key="1">
    <source>
        <dbReference type="PROSITE" id="PS50112"/>
    </source>
</evidence>
<sequence length="159" mass="17545">MLDSGEVLEAEESMALPDGRWRHFLTRKMPLRDEAGRVAGLLGIARDITARKRAEAHRDATHLKLQMGIRAAGLVLAEIDYRTNENHISAELARLMGLGDAEMTVPRQAIFDRIHPDDRERYLRGIAHAIDPQGDGHRPSTCARCCPAARALAGTSGCR</sequence>
<dbReference type="PROSITE" id="PS50112">
    <property type="entry name" value="PAS"/>
    <property type="match status" value="1"/>
</dbReference>
<dbReference type="InterPro" id="IPR000014">
    <property type="entry name" value="PAS"/>
</dbReference>
<dbReference type="InterPro" id="IPR035965">
    <property type="entry name" value="PAS-like_dom_sf"/>
</dbReference>
<reference evidence="3 4" key="2">
    <citation type="submission" date="2020-05" db="EMBL/GenBank/DDBJ databases">
        <authorList>
            <person name="Khan S.A."/>
            <person name="Jeon C.O."/>
            <person name="Chun B.H."/>
        </authorList>
    </citation>
    <scope>NUCLEOTIDE SEQUENCE [LARGE SCALE GENOMIC DNA]</scope>
    <source>
        <strain evidence="3 4">H242</strain>
    </source>
</reference>
<dbReference type="SUPFAM" id="SSF55785">
    <property type="entry name" value="PYP-like sensor domain (PAS domain)"/>
    <property type="match status" value="2"/>
</dbReference>
<name>A0ABX6P031_9BURK</name>
<dbReference type="InterPro" id="IPR000700">
    <property type="entry name" value="PAS-assoc_C"/>
</dbReference>
<reference evidence="3 4" key="1">
    <citation type="submission" date="2020-05" db="EMBL/GenBank/DDBJ databases">
        <title>Ramlibacter rhizophilus sp. nov., isolated from rhizosphere soil of national flower Mugunghwa from South Korea.</title>
        <authorList>
            <person name="Zheng-Fei Y."/>
            <person name="Huan T."/>
        </authorList>
    </citation>
    <scope>NUCLEOTIDE SEQUENCE [LARGE SCALE GENOMIC DNA]</scope>
    <source>
        <strain evidence="3 4">H242</strain>
    </source>
</reference>
<evidence type="ECO:0000259" key="2">
    <source>
        <dbReference type="PROSITE" id="PS50113"/>
    </source>
</evidence>
<keyword evidence="4" id="KW-1185">Reference proteome</keyword>
<dbReference type="Proteomes" id="UP000500826">
    <property type="component" value="Chromosome"/>
</dbReference>
<gene>
    <name evidence="3" type="ORF">HK414_01940</name>
</gene>
<feature type="domain" description="PAC" evidence="2">
    <location>
        <begin position="8"/>
        <end position="60"/>
    </location>
</feature>
<dbReference type="InterPro" id="IPR001610">
    <property type="entry name" value="PAC"/>
</dbReference>
<dbReference type="SMART" id="SM00086">
    <property type="entry name" value="PAC"/>
    <property type="match status" value="1"/>
</dbReference>
<accession>A0ABX6P031</accession>
<organism evidence="3 4">
    <name type="scientific">Ramlibacter terrae</name>
    <dbReference type="NCBI Taxonomy" id="2732511"/>
    <lineage>
        <taxon>Bacteria</taxon>
        <taxon>Pseudomonadati</taxon>
        <taxon>Pseudomonadota</taxon>
        <taxon>Betaproteobacteria</taxon>
        <taxon>Burkholderiales</taxon>
        <taxon>Comamonadaceae</taxon>
        <taxon>Ramlibacter</taxon>
    </lineage>
</organism>
<dbReference type="PROSITE" id="PS50113">
    <property type="entry name" value="PAC"/>
    <property type="match status" value="1"/>
</dbReference>
<evidence type="ECO:0000313" key="4">
    <source>
        <dbReference type="Proteomes" id="UP000500826"/>
    </source>
</evidence>
<dbReference type="Pfam" id="PF08448">
    <property type="entry name" value="PAS_4"/>
    <property type="match status" value="1"/>
</dbReference>
<feature type="domain" description="PAS" evidence="1">
    <location>
        <begin position="87"/>
        <end position="133"/>
    </location>
</feature>